<evidence type="ECO:0000256" key="3">
    <source>
        <dbReference type="ARBA" id="ARBA00023239"/>
    </source>
</evidence>
<sequence length="332" mass="36411">MYFYCEDCKKEYPLNTHSYKCDCGGMFRLHKDANEAVAKHTISLGEFVTPLLPLQVGNLDFLLKMEHLLPTGSFKDRGACSMVNALHELGIKKIALDSSGNAGAAIAAYAAAAGMECTVYVPDDISQEQVKQIESYGAKIVKVANGRMRACAAVKQNLGDAYYASHVYNPLFFEGIKSMAHELYEQLGHHVPDYIFMPVGNGTMLLGLFLGFMEIGRLPHFVAVQSSKCAPLYEAYHEVPAEPKRATIAEAIRITQPKRLKDMVRAIKASGGDVVKVLDKDILKAQKYLSHHGVYVEMTSAAALAGAEQFFAEGKPDNYKVVIPLTGNGLKR</sequence>
<gene>
    <name evidence="5" type="primary">thrC_1</name>
    <name evidence="5" type="ORF">ERS852385_02009</name>
</gene>
<dbReference type="OrthoDB" id="9778118at2"/>
<dbReference type="GO" id="GO:0004794">
    <property type="term" value="F:threonine deaminase activity"/>
    <property type="evidence" value="ECO:0007669"/>
    <property type="project" value="TreeGrafter"/>
</dbReference>
<keyword evidence="3 5" id="KW-0456">Lyase</keyword>
<dbReference type="GO" id="GO:0006567">
    <property type="term" value="P:L-threonine catabolic process"/>
    <property type="evidence" value="ECO:0007669"/>
    <property type="project" value="TreeGrafter"/>
</dbReference>
<dbReference type="PROSITE" id="PS00165">
    <property type="entry name" value="DEHYDRATASE_SER_THR"/>
    <property type="match status" value="1"/>
</dbReference>
<dbReference type="GO" id="GO:0003941">
    <property type="term" value="F:L-serine ammonia-lyase activity"/>
    <property type="evidence" value="ECO:0007669"/>
    <property type="project" value="TreeGrafter"/>
</dbReference>
<evidence type="ECO:0000313" key="6">
    <source>
        <dbReference type="Proteomes" id="UP000095546"/>
    </source>
</evidence>
<dbReference type="STRING" id="187979.ERS852385_02009"/>
<dbReference type="InterPro" id="IPR050147">
    <property type="entry name" value="Ser/Thr_Dehydratase"/>
</dbReference>
<accession>A0A174BZ50</accession>
<dbReference type="RefSeq" id="WP_055162734.1">
    <property type="nucleotide sequence ID" value="NZ_CABIWZ010000022.1"/>
</dbReference>
<evidence type="ECO:0000259" key="4">
    <source>
        <dbReference type="Pfam" id="PF00291"/>
    </source>
</evidence>
<evidence type="ECO:0000256" key="1">
    <source>
        <dbReference type="ARBA" id="ARBA00001933"/>
    </source>
</evidence>
<dbReference type="SUPFAM" id="SSF53686">
    <property type="entry name" value="Tryptophan synthase beta subunit-like PLP-dependent enzymes"/>
    <property type="match status" value="1"/>
</dbReference>
<proteinExistence type="predicted"/>
<dbReference type="AlphaFoldDB" id="A0A174BZ50"/>
<reference evidence="5 6" key="1">
    <citation type="submission" date="2015-09" db="EMBL/GenBank/DDBJ databases">
        <authorList>
            <consortium name="Pathogen Informatics"/>
        </authorList>
    </citation>
    <scope>NUCLEOTIDE SEQUENCE [LARGE SCALE GENOMIC DNA]</scope>
    <source>
        <strain evidence="5 6">2789STDY5608828</strain>
    </source>
</reference>
<dbReference type="EC" id="4.2.3.1" evidence="5"/>
<dbReference type="InterPro" id="IPR001926">
    <property type="entry name" value="TrpB-like_PALP"/>
</dbReference>
<keyword evidence="2" id="KW-0663">Pyridoxal phosphate</keyword>
<feature type="domain" description="Tryptophan synthase beta chain-like PALP" evidence="4">
    <location>
        <begin position="42"/>
        <end position="327"/>
    </location>
</feature>
<dbReference type="Proteomes" id="UP000095546">
    <property type="component" value="Unassembled WGS sequence"/>
</dbReference>
<evidence type="ECO:0000313" key="5">
    <source>
        <dbReference type="EMBL" id="CUO04808.1"/>
    </source>
</evidence>
<keyword evidence="6" id="KW-1185">Reference proteome</keyword>
<comment type="cofactor">
    <cofactor evidence="1">
        <name>pyridoxal 5'-phosphate</name>
        <dbReference type="ChEBI" id="CHEBI:597326"/>
    </cofactor>
</comment>
<dbReference type="InterPro" id="IPR000634">
    <property type="entry name" value="Ser/Thr_deHydtase_PyrdxlP-BS"/>
</dbReference>
<dbReference type="GO" id="GO:0006565">
    <property type="term" value="P:L-serine catabolic process"/>
    <property type="evidence" value="ECO:0007669"/>
    <property type="project" value="TreeGrafter"/>
</dbReference>
<dbReference type="eggNOG" id="COG0498">
    <property type="taxonomic scope" value="Bacteria"/>
</dbReference>
<dbReference type="Pfam" id="PF00291">
    <property type="entry name" value="PALP"/>
    <property type="match status" value="1"/>
</dbReference>
<dbReference type="EMBL" id="CYYU01000022">
    <property type="protein sequence ID" value="CUO04808.1"/>
    <property type="molecule type" value="Genomic_DNA"/>
</dbReference>
<protein>
    <submittedName>
        <fullName evidence="5">Threonine synthase</fullName>
        <ecNumber evidence="5">4.2.3.1</ecNumber>
    </submittedName>
</protein>
<dbReference type="PANTHER" id="PTHR48078:SF6">
    <property type="entry name" value="L-THREONINE DEHYDRATASE CATABOLIC TDCB"/>
    <property type="match status" value="1"/>
</dbReference>
<name>A0A174BZ50_9FIRM</name>
<evidence type="ECO:0000256" key="2">
    <source>
        <dbReference type="ARBA" id="ARBA00022898"/>
    </source>
</evidence>
<dbReference type="Gene3D" id="3.40.50.1100">
    <property type="match status" value="2"/>
</dbReference>
<dbReference type="GO" id="GO:0030170">
    <property type="term" value="F:pyridoxal phosphate binding"/>
    <property type="evidence" value="ECO:0007669"/>
    <property type="project" value="InterPro"/>
</dbReference>
<dbReference type="PANTHER" id="PTHR48078">
    <property type="entry name" value="THREONINE DEHYDRATASE, MITOCHONDRIAL-RELATED"/>
    <property type="match status" value="1"/>
</dbReference>
<organism evidence="5 6">
    <name type="scientific">Mitsuokella jalaludinii</name>
    <dbReference type="NCBI Taxonomy" id="187979"/>
    <lineage>
        <taxon>Bacteria</taxon>
        <taxon>Bacillati</taxon>
        <taxon>Bacillota</taxon>
        <taxon>Negativicutes</taxon>
        <taxon>Selenomonadales</taxon>
        <taxon>Selenomonadaceae</taxon>
        <taxon>Mitsuokella</taxon>
    </lineage>
</organism>
<dbReference type="GO" id="GO:0009097">
    <property type="term" value="P:isoleucine biosynthetic process"/>
    <property type="evidence" value="ECO:0007669"/>
    <property type="project" value="TreeGrafter"/>
</dbReference>
<dbReference type="InterPro" id="IPR036052">
    <property type="entry name" value="TrpB-like_PALP_sf"/>
</dbReference>
<dbReference type="GO" id="GO:0004795">
    <property type="term" value="F:threonine synthase activity"/>
    <property type="evidence" value="ECO:0007669"/>
    <property type="project" value="UniProtKB-EC"/>
</dbReference>